<name>A0A9W6XBG8_9STRA</name>
<sequence>MMAIWNIKRDCDMGDRFLEWLQSTQTNRTSIKAFKCAQTHRPNETVQWHARTGLLYSHVYRLAPGEWFNTSSFEALATVWSRYNARTIIMPPVSLQALVVPLSSVEEARESTLQWMLLPVNVGETHWTGIIIDKKKHQFIRYDSLGRHSEILDRVATVFKTDATFANYSVLNTSPVQTDSYYCGLFTAYFFWGTIDPTLDKMLSAKKRMSAHLICLGFVFKSFRI</sequence>
<keyword evidence="6" id="KW-1185">Reference proteome</keyword>
<dbReference type="AlphaFoldDB" id="A0A9W6XBG8"/>
<dbReference type="Proteomes" id="UP001165121">
    <property type="component" value="Unassembled WGS sequence"/>
</dbReference>
<accession>A0A9W6XBG8</accession>
<dbReference type="GO" id="GO:0006508">
    <property type="term" value="P:proteolysis"/>
    <property type="evidence" value="ECO:0007669"/>
    <property type="project" value="UniProtKB-KW"/>
</dbReference>
<keyword evidence="2" id="KW-0645">Protease</keyword>
<feature type="domain" description="Ubiquitin-like protease family profile" evidence="4">
    <location>
        <begin position="52"/>
        <end position="194"/>
    </location>
</feature>
<comment type="similarity">
    <text evidence="1">Belongs to the peptidase C48 family.</text>
</comment>
<dbReference type="OrthoDB" id="120868at2759"/>
<keyword evidence="3" id="KW-0378">Hydrolase</keyword>
<gene>
    <name evidence="5" type="ORF">Pfra01_000925500</name>
</gene>
<evidence type="ECO:0000256" key="2">
    <source>
        <dbReference type="ARBA" id="ARBA00022670"/>
    </source>
</evidence>
<reference evidence="5" key="1">
    <citation type="submission" date="2023-04" db="EMBL/GenBank/DDBJ databases">
        <title>Phytophthora fragariaefolia NBRC 109709.</title>
        <authorList>
            <person name="Ichikawa N."/>
            <person name="Sato H."/>
            <person name="Tonouchi N."/>
        </authorList>
    </citation>
    <scope>NUCLEOTIDE SEQUENCE</scope>
    <source>
        <strain evidence="5">NBRC 109709</strain>
    </source>
</reference>
<evidence type="ECO:0000256" key="1">
    <source>
        <dbReference type="ARBA" id="ARBA00005234"/>
    </source>
</evidence>
<evidence type="ECO:0000313" key="6">
    <source>
        <dbReference type="Proteomes" id="UP001165121"/>
    </source>
</evidence>
<comment type="caution">
    <text evidence="5">The sequence shown here is derived from an EMBL/GenBank/DDBJ whole genome shotgun (WGS) entry which is preliminary data.</text>
</comment>
<dbReference type="PROSITE" id="PS50600">
    <property type="entry name" value="ULP_PROTEASE"/>
    <property type="match status" value="1"/>
</dbReference>
<dbReference type="Gene3D" id="3.40.395.10">
    <property type="entry name" value="Adenoviral Proteinase, Chain A"/>
    <property type="match status" value="1"/>
</dbReference>
<dbReference type="EMBL" id="BSXT01000855">
    <property type="protein sequence ID" value="GMF35195.1"/>
    <property type="molecule type" value="Genomic_DNA"/>
</dbReference>
<dbReference type="InterPro" id="IPR038765">
    <property type="entry name" value="Papain-like_cys_pep_sf"/>
</dbReference>
<dbReference type="SUPFAM" id="SSF54001">
    <property type="entry name" value="Cysteine proteinases"/>
    <property type="match status" value="1"/>
</dbReference>
<proteinExistence type="inferred from homology"/>
<protein>
    <submittedName>
        <fullName evidence="5">Unnamed protein product</fullName>
    </submittedName>
</protein>
<evidence type="ECO:0000313" key="5">
    <source>
        <dbReference type="EMBL" id="GMF35195.1"/>
    </source>
</evidence>
<evidence type="ECO:0000256" key="3">
    <source>
        <dbReference type="ARBA" id="ARBA00022801"/>
    </source>
</evidence>
<dbReference type="Pfam" id="PF02902">
    <property type="entry name" value="Peptidase_C48"/>
    <property type="match status" value="1"/>
</dbReference>
<organism evidence="5 6">
    <name type="scientific">Phytophthora fragariaefolia</name>
    <dbReference type="NCBI Taxonomy" id="1490495"/>
    <lineage>
        <taxon>Eukaryota</taxon>
        <taxon>Sar</taxon>
        <taxon>Stramenopiles</taxon>
        <taxon>Oomycota</taxon>
        <taxon>Peronosporomycetes</taxon>
        <taxon>Peronosporales</taxon>
        <taxon>Peronosporaceae</taxon>
        <taxon>Phytophthora</taxon>
    </lineage>
</organism>
<evidence type="ECO:0000259" key="4">
    <source>
        <dbReference type="PROSITE" id="PS50600"/>
    </source>
</evidence>
<dbReference type="GO" id="GO:0008234">
    <property type="term" value="F:cysteine-type peptidase activity"/>
    <property type="evidence" value="ECO:0007669"/>
    <property type="project" value="InterPro"/>
</dbReference>
<dbReference type="InterPro" id="IPR003653">
    <property type="entry name" value="Peptidase_C48_C"/>
</dbReference>